<sequence>MLNIIAPEVPAVIGGRRSLQRLAVMPAAMRMAMRAMTAWARGCRSLARANIQHDAALPTSTDADTWLAAHAHANVRFSTIRPVPARAAAAQQGAR</sequence>
<gene>
    <name evidence="1" type="ordered locus">PXO_02955</name>
</gene>
<proteinExistence type="predicted"/>
<name>A0A0K0GQP7_XANOP</name>
<dbReference type="EMBL" id="CP000967">
    <property type="protein sequence ID" value="ACD61258.1"/>
    <property type="molecule type" value="Genomic_DNA"/>
</dbReference>
<evidence type="ECO:0000313" key="2">
    <source>
        <dbReference type="Proteomes" id="UP000001740"/>
    </source>
</evidence>
<dbReference type="AlphaFoldDB" id="A0A0K0GQP7"/>
<accession>A0A0K0GQP7</accession>
<dbReference type="Proteomes" id="UP000001740">
    <property type="component" value="Chromosome"/>
</dbReference>
<dbReference type="HOGENOM" id="CLU_2372017_0_0_6"/>
<dbReference type="KEGG" id="xop:PXO_02955"/>
<evidence type="ECO:0000313" key="1">
    <source>
        <dbReference type="EMBL" id="ACD61258.1"/>
    </source>
</evidence>
<reference evidence="1 2" key="1">
    <citation type="journal article" date="2008" name="BMC Genomics">
        <title>Genome sequence and rapid evolution of the rice pathogen Xanthomonas oryzae pv. oryzae PXO99A.</title>
        <authorList>
            <person name="Salzberg S.L."/>
            <person name="Sommer D.D."/>
            <person name="Schatz M.C."/>
            <person name="Phillippy A.M."/>
            <person name="Rabinowicz P.D."/>
            <person name="Tsuge S."/>
            <person name="Furutani A."/>
            <person name="Ochiai H."/>
            <person name="Delcher A.L."/>
            <person name="Kelley D."/>
            <person name="Madupu R."/>
            <person name="Puiu D."/>
            <person name="Radune D."/>
            <person name="Shumway M."/>
            <person name="Trapnell C."/>
            <person name="Aparna G."/>
            <person name="Jha G."/>
            <person name="Pandey A."/>
            <person name="Patil P.B."/>
            <person name="Ishihara H."/>
            <person name="Meyer D.F."/>
            <person name="Szurek B."/>
            <person name="Verdier V."/>
            <person name="Koebnik R."/>
            <person name="Dow J.M."/>
            <person name="Ryan R.P."/>
            <person name="Hirata H."/>
            <person name="Tsuyumu S."/>
            <person name="Won Lee S."/>
            <person name="Seo Y.S."/>
            <person name="Sriariyanum M."/>
            <person name="Ronald P.C."/>
            <person name="Sonti R.V."/>
            <person name="Van Sluys M.A."/>
            <person name="Leach J.E."/>
            <person name="White F.F."/>
            <person name="Bogdanove A.J."/>
        </authorList>
    </citation>
    <scope>NUCLEOTIDE SEQUENCE [LARGE SCALE GENOMIC DNA]</scope>
    <source>
        <strain evidence="1 2">PXO99A</strain>
    </source>
</reference>
<organism evidence="1 2">
    <name type="scientific">Xanthomonas oryzae pv. oryzae (strain PXO99A)</name>
    <dbReference type="NCBI Taxonomy" id="360094"/>
    <lineage>
        <taxon>Bacteria</taxon>
        <taxon>Pseudomonadati</taxon>
        <taxon>Pseudomonadota</taxon>
        <taxon>Gammaproteobacteria</taxon>
        <taxon>Lysobacterales</taxon>
        <taxon>Lysobacteraceae</taxon>
        <taxon>Xanthomonas</taxon>
    </lineage>
</organism>
<protein>
    <submittedName>
        <fullName evidence="1">Uncharacterized protein</fullName>
    </submittedName>
</protein>